<evidence type="ECO:0000313" key="2">
    <source>
        <dbReference type="Proteomes" id="UP000179797"/>
    </source>
</evidence>
<protein>
    <submittedName>
        <fullName evidence="1">Uncharacterized protein</fullName>
    </submittedName>
</protein>
<evidence type="ECO:0000313" key="1">
    <source>
        <dbReference type="EMBL" id="OHX66430.1"/>
    </source>
</evidence>
<proteinExistence type="predicted"/>
<gene>
    <name evidence="1" type="ORF">NH26_08700</name>
</gene>
<dbReference type="OrthoDB" id="976407at2"/>
<keyword evidence="2" id="KW-1185">Reference proteome</keyword>
<sequence length="349" mass="41132">MKLTTQSIIVLSLLLFCSIVGYSQDIQKENVKINYIHLPENPLPSTIKSYSKKITLPKSFYDGSKKEYVEKRLNEVTSIAGFKEDPTALHFHIEVEVHNFKHHEFKEKISEKIKVIEGKQMKFNYYNYELSYKMPVFFQVIIQGKKIRSGYLKNSNHYVSVSTPLLRSAAEREIWKKEYSEDFINTLRKKEFERHCNEIQDFLETNYAYRTITTYAPILHLESTKKRNYTDYNTICKEMKAALELIEAKKGHSGADFDFKAKQVIAQFKTLLKNVDFNDKKALYNREVSAYIVTNIGMLSYWLNDFNTSYECLKYAQVHQVKDVNIEEYKSKIKSRNEKLEKFRASIIQ</sequence>
<dbReference type="Proteomes" id="UP000179797">
    <property type="component" value="Unassembled WGS sequence"/>
</dbReference>
<organism evidence="1 2">
    <name type="scientific">Flammeovirga pacifica</name>
    <dbReference type="NCBI Taxonomy" id="915059"/>
    <lineage>
        <taxon>Bacteria</taxon>
        <taxon>Pseudomonadati</taxon>
        <taxon>Bacteroidota</taxon>
        <taxon>Cytophagia</taxon>
        <taxon>Cytophagales</taxon>
        <taxon>Flammeovirgaceae</taxon>
        <taxon>Flammeovirga</taxon>
    </lineage>
</organism>
<comment type="caution">
    <text evidence="1">The sequence shown here is derived from an EMBL/GenBank/DDBJ whole genome shotgun (WGS) entry which is preliminary data.</text>
</comment>
<accession>A0A1S1YZK4</accession>
<dbReference type="RefSeq" id="WP_044221738.1">
    <property type="nucleotide sequence ID" value="NZ_JRYR02000001.1"/>
</dbReference>
<dbReference type="EMBL" id="JRYR02000001">
    <property type="protein sequence ID" value="OHX66430.1"/>
    <property type="molecule type" value="Genomic_DNA"/>
</dbReference>
<dbReference type="AlphaFoldDB" id="A0A1S1YZK4"/>
<reference evidence="1 2" key="1">
    <citation type="journal article" date="2012" name="Int. J. Syst. Evol. Microbiol.">
        <title>Flammeovirga pacifica sp. nov., isolated from deep-sea sediment.</title>
        <authorList>
            <person name="Xu H."/>
            <person name="Fu Y."/>
            <person name="Yang N."/>
            <person name="Ding Z."/>
            <person name="Lai Q."/>
            <person name="Zeng R."/>
        </authorList>
    </citation>
    <scope>NUCLEOTIDE SEQUENCE [LARGE SCALE GENOMIC DNA]</scope>
    <source>
        <strain evidence="2">DSM 24597 / LMG 26175 / WPAGA1</strain>
    </source>
</reference>
<name>A0A1S1YZK4_FLAPC</name>